<dbReference type="CDD" id="cd11041">
    <property type="entry name" value="CYP503A1-like"/>
    <property type="match status" value="1"/>
</dbReference>
<dbReference type="SUPFAM" id="SSF48264">
    <property type="entry name" value="Cytochrome P450"/>
    <property type="match status" value="1"/>
</dbReference>
<dbReference type="PANTHER" id="PTHR46206">
    <property type="entry name" value="CYTOCHROME P450"/>
    <property type="match status" value="1"/>
</dbReference>
<comment type="cofactor">
    <cofactor evidence="1">
        <name>heme</name>
        <dbReference type="ChEBI" id="CHEBI:30413"/>
    </cofactor>
</comment>
<dbReference type="PROSITE" id="PS00086">
    <property type="entry name" value="CYTOCHROME_P450"/>
    <property type="match status" value="1"/>
</dbReference>
<dbReference type="InterPro" id="IPR017972">
    <property type="entry name" value="Cyt_P450_CS"/>
</dbReference>
<dbReference type="PRINTS" id="PR00385">
    <property type="entry name" value="P450"/>
</dbReference>
<keyword evidence="7" id="KW-1185">Reference proteome</keyword>
<evidence type="ECO:0000256" key="1">
    <source>
        <dbReference type="ARBA" id="ARBA00001971"/>
    </source>
</evidence>
<evidence type="ECO:0000256" key="3">
    <source>
        <dbReference type="ARBA" id="ARBA00022723"/>
    </source>
</evidence>
<gene>
    <name evidence="6" type="ORF">K7432_013430</name>
</gene>
<evidence type="ECO:0000313" key="6">
    <source>
        <dbReference type="EMBL" id="KAK9761575.1"/>
    </source>
</evidence>
<evidence type="ECO:0008006" key="8">
    <source>
        <dbReference type="Google" id="ProtNLM"/>
    </source>
</evidence>
<reference evidence="6 7" key="1">
    <citation type="submission" date="2023-04" db="EMBL/GenBank/DDBJ databases">
        <title>Genome of Basidiobolus ranarum AG-B5.</title>
        <authorList>
            <person name="Stajich J.E."/>
            <person name="Carter-House D."/>
            <person name="Gryganskyi A."/>
        </authorList>
    </citation>
    <scope>NUCLEOTIDE SEQUENCE [LARGE SCALE GENOMIC DNA]</scope>
    <source>
        <strain evidence="6 7">AG-B5</strain>
    </source>
</reference>
<protein>
    <recommendedName>
        <fullName evidence="8">Cytochrome P450</fullName>
    </recommendedName>
</protein>
<comment type="caution">
    <text evidence="6">The sequence shown here is derived from an EMBL/GenBank/DDBJ whole genome shotgun (WGS) entry which is preliminary data.</text>
</comment>
<keyword evidence="5" id="KW-0503">Monooxygenase</keyword>
<dbReference type="InterPro" id="IPR036396">
    <property type="entry name" value="Cyt_P450_sf"/>
</dbReference>
<dbReference type="Pfam" id="PF00067">
    <property type="entry name" value="p450"/>
    <property type="match status" value="1"/>
</dbReference>
<organism evidence="6 7">
    <name type="scientific">Basidiobolus ranarum</name>
    <dbReference type="NCBI Taxonomy" id="34480"/>
    <lineage>
        <taxon>Eukaryota</taxon>
        <taxon>Fungi</taxon>
        <taxon>Fungi incertae sedis</taxon>
        <taxon>Zoopagomycota</taxon>
        <taxon>Entomophthoromycotina</taxon>
        <taxon>Basidiobolomycetes</taxon>
        <taxon>Basidiobolales</taxon>
        <taxon>Basidiobolaceae</taxon>
        <taxon>Basidiobolus</taxon>
    </lineage>
</organism>
<keyword evidence="3 5" id="KW-0479">Metal-binding</keyword>
<evidence type="ECO:0000256" key="5">
    <source>
        <dbReference type="RuleBase" id="RU000461"/>
    </source>
</evidence>
<accession>A0ABR2WJ74</accession>
<dbReference type="PANTHER" id="PTHR46206:SF7">
    <property type="entry name" value="P450, PUTATIVE (EUROFUNG)-RELATED"/>
    <property type="match status" value="1"/>
</dbReference>
<dbReference type="Gene3D" id="1.10.630.10">
    <property type="entry name" value="Cytochrome P450"/>
    <property type="match status" value="1"/>
</dbReference>
<dbReference type="InterPro" id="IPR002403">
    <property type="entry name" value="Cyt_P450_E_grp-IV"/>
</dbReference>
<name>A0ABR2WJ74_9FUNG</name>
<evidence type="ECO:0000256" key="2">
    <source>
        <dbReference type="ARBA" id="ARBA00010617"/>
    </source>
</evidence>
<sequence>MVIIDALKSFLNVDAVQFTLAIVIAWGVATSCWNAYKRNKRLPPLVPYTSPVAGSTAEYIQNPRQFVDKIFEKYGSVVRVNIFGRILVVLDYEFSRMLFTTPDWNFDKGTQENTNLDYHLRLGTHTTTATSHAAVATYITPNLKKYTPRVVKQLDRIIKLRVGETIETVIIDNPKKLFQEMIANAMANVFVGEHLSNDPQMVDVFMQLSGDINTMILRWRSSTFKPWERLKSRFNSIVDKHRDILLKKLNTDSDRRIKQKEEMGPEKWEKEKPLDVIQGMMDKSIQERGAPNLNESIYTTMGLIFASVDTTTTGSSWVLFMLAKHTEYHQELLEEIKKCVEANRSEEGELGVDAIKSMVKLDSFCKEVLRIRGDGIVLNHKATKDVILPNGVLIPKGIHVATAMYRTHINDEIQIGGPANEFRPFRFVGENKSATKVAGDWILFGLGRHACPGRFLAIQEIKTIVCLILGNYEISLPDGDFKYPNLAFTFNLPPIGRIAFKRRPEPIF</sequence>
<keyword evidence="5" id="KW-0560">Oxidoreductase</keyword>
<dbReference type="EMBL" id="JASJQH010001328">
    <property type="protein sequence ID" value="KAK9761575.1"/>
    <property type="molecule type" value="Genomic_DNA"/>
</dbReference>
<dbReference type="InterPro" id="IPR001128">
    <property type="entry name" value="Cyt_P450"/>
</dbReference>
<evidence type="ECO:0000256" key="4">
    <source>
        <dbReference type="ARBA" id="ARBA00023004"/>
    </source>
</evidence>
<keyword evidence="4 5" id="KW-0408">Iron</keyword>
<dbReference type="Proteomes" id="UP001479436">
    <property type="component" value="Unassembled WGS sequence"/>
</dbReference>
<dbReference type="PRINTS" id="PR00465">
    <property type="entry name" value="EP450IV"/>
</dbReference>
<proteinExistence type="inferred from homology"/>
<evidence type="ECO:0000313" key="7">
    <source>
        <dbReference type="Proteomes" id="UP001479436"/>
    </source>
</evidence>
<comment type="similarity">
    <text evidence="2 5">Belongs to the cytochrome P450 family.</text>
</comment>
<keyword evidence="5" id="KW-0349">Heme</keyword>